<evidence type="ECO:0000256" key="1">
    <source>
        <dbReference type="SAM" id="MobiDB-lite"/>
    </source>
</evidence>
<dbReference type="EMBL" id="CP018221">
    <property type="protein sequence ID" value="API59562.1"/>
    <property type="molecule type" value="Genomic_DNA"/>
</dbReference>
<organism evidence="2 3">
    <name type="scientific">Tardibacter chloracetimidivorans</name>
    <dbReference type="NCBI Taxonomy" id="1921510"/>
    <lineage>
        <taxon>Bacteria</taxon>
        <taxon>Pseudomonadati</taxon>
        <taxon>Pseudomonadota</taxon>
        <taxon>Alphaproteobacteria</taxon>
        <taxon>Sphingomonadales</taxon>
        <taxon>Sphingomonadaceae</taxon>
        <taxon>Tardibacter</taxon>
    </lineage>
</organism>
<evidence type="ECO:0000313" key="3">
    <source>
        <dbReference type="Proteomes" id="UP000182063"/>
    </source>
</evidence>
<gene>
    <name evidence="2" type="ORF">BSL82_09745</name>
</gene>
<name>A0A1L3ZV99_9SPHN</name>
<reference evidence="3" key="1">
    <citation type="submission" date="2016-11" db="EMBL/GenBank/DDBJ databases">
        <title>Complete Genome Sequence of alachlor-degrading Sphingomonas sp. strain JJ-A5.</title>
        <authorList>
            <person name="Lee H."/>
            <person name="Ka J.-O."/>
        </authorList>
    </citation>
    <scope>NUCLEOTIDE SEQUENCE [LARGE SCALE GENOMIC DNA]</scope>
    <source>
        <strain evidence="3">JJ-A5</strain>
    </source>
</reference>
<proteinExistence type="predicted"/>
<dbReference type="RefSeq" id="WP_072597205.1">
    <property type="nucleotide sequence ID" value="NZ_CP018221.1"/>
</dbReference>
<dbReference type="KEGG" id="sphj:BSL82_09745"/>
<sequence length="153" mass="16484">MIVFDIRCSSAHVFEAWFGSTEDWEDQRRRKLVSCPVCGSGEVEKAVMAPAVAAKGNRRADGRAAPVPMSGGEDPEQSKKMLAALAKAQGAFLKNADYVGSRFADEARAMHLGEQDHRQIYGETSPDEARSLLEDGVPVMPLPLPVRPGGSDA</sequence>
<feature type="region of interest" description="Disordered" evidence="1">
    <location>
        <begin position="54"/>
        <end position="77"/>
    </location>
</feature>
<dbReference type="AlphaFoldDB" id="A0A1L3ZV99"/>
<dbReference type="Proteomes" id="UP000182063">
    <property type="component" value="Chromosome"/>
</dbReference>
<dbReference type="Pfam" id="PF06676">
    <property type="entry name" value="DUF1178"/>
    <property type="match status" value="1"/>
</dbReference>
<dbReference type="PIRSF" id="PIRSF032131">
    <property type="entry name" value="UCP032131"/>
    <property type="match status" value="1"/>
</dbReference>
<keyword evidence="3" id="KW-1185">Reference proteome</keyword>
<dbReference type="InterPro" id="IPR009562">
    <property type="entry name" value="DUF1178"/>
</dbReference>
<accession>A0A1L3ZV99</accession>
<evidence type="ECO:0000313" key="2">
    <source>
        <dbReference type="EMBL" id="API59562.1"/>
    </source>
</evidence>
<protein>
    <submittedName>
        <fullName evidence="2">Uncharacterized protein</fullName>
    </submittedName>
</protein>
<dbReference type="STRING" id="1921510.BSL82_09745"/>
<dbReference type="OrthoDB" id="9799894at2"/>